<dbReference type="OrthoDB" id="10442575at2759"/>
<evidence type="ECO:0000313" key="2">
    <source>
        <dbReference type="EMBL" id="KAF9793470.1"/>
    </source>
</evidence>
<keyword evidence="3" id="KW-1185">Reference proteome</keyword>
<protein>
    <submittedName>
        <fullName evidence="2">Uncharacterized protein</fullName>
    </submittedName>
</protein>
<accession>A0A9P6LCJ4</accession>
<sequence length="525" mass="58681">MFHVRKLSNTLSSPVVFSPKPTNTSDTMSNPNHPFPSPTAKPPKTSTRPFHRRARPSIDKSQVSKPFPILTYDEKELFDVIASGSMETRERRIPKVAEKKVNVNPPESIESTPQRKPKVPADTPSRSWYTPAIVQSSPKGGLHRSASTATPRTAPYKVDVGRTNSTKESRSRGRAESKTQRDEIETAKRPIDKQSISHPDCPWIDPSNAPNSYGTQHRPVRSATMGSCESDETAVEDRAPTGANVLKKRPTLAKPVEDTLRPTVKLVSKPLPDLPVTDSVSSRWSTSTGSVYSDDRPFSYDHVLGMFPRPPEIILNVADSDDWEHPALSTPPVFMSRSNSSSSSVATVVPVTTPDPPTVKPLTLKAVPKPKVATVVYQNPRASCSFSQLPDSIAVHRARACPQASVKGSIHASVRTVSPAPTLRRRLSSFSSSNSKTPPNRIANIEALVWPHLRQTPKEIERIESERLERYRQYELEQEKEQELRQFETEFGINPWYQGKKSYEREVDPNGFELIRPEKKPRKWL</sequence>
<evidence type="ECO:0000313" key="3">
    <source>
        <dbReference type="Proteomes" id="UP000736335"/>
    </source>
</evidence>
<reference evidence="2" key="1">
    <citation type="journal article" date="2020" name="Nat. Commun.">
        <title>Large-scale genome sequencing of mycorrhizal fungi provides insights into the early evolution of symbiotic traits.</title>
        <authorList>
            <person name="Miyauchi S."/>
            <person name="Kiss E."/>
            <person name="Kuo A."/>
            <person name="Drula E."/>
            <person name="Kohler A."/>
            <person name="Sanchez-Garcia M."/>
            <person name="Morin E."/>
            <person name="Andreopoulos B."/>
            <person name="Barry K.W."/>
            <person name="Bonito G."/>
            <person name="Buee M."/>
            <person name="Carver A."/>
            <person name="Chen C."/>
            <person name="Cichocki N."/>
            <person name="Clum A."/>
            <person name="Culley D."/>
            <person name="Crous P.W."/>
            <person name="Fauchery L."/>
            <person name="Girlanda M."/>
            <person name="Hayes R.D."/>
            <person name="Keri Z."/>
            <person name="LaButti K."/>
            <person name="Lipzen A."/>
            <person name="Lombard V."/>
            <person name="Magnuson J."/>
            <person name="Maillard F."/>
            <person name="Murat C."/>
            <person name="Nolan M."/>
            <person name="Ohm R.A."/>
            <person name="Pangilinan J."/>
            <person name="Pereira M.F."/>
            <person name="Perotto S."/>
            <person name="Peter M."/>
            <person name="Pfister S."/>
            <person name="Riley R."/>
            <person name="Sitrit Y."/>
            <person name="Stielow J.B."/>
            <person name="Szollosi G."/>
            <person name="Zifcakova L."/>
            <person name="Stursova M."/>
            <person name="Spatafora J.W."/>
            <person name="Tedersoo L."/>
            <person name="Vaario L.M."/>
            <person name="Yamada A."/>
            <person name="Yan M."/>
            <person name="Wang P."/>
            <person name="Xu J."/>
            <person name="Bruns T."/>
            <person name="Baldrian P."/>
            <person name="Vilgalys R."/>
            <person name="Dunand C."/>
            <person name="Henrissat B."/>
            <person name="Grigoriev I.V."/>
            <person name="Hibbett D."/>
            <person name="Nagy L.G."/>
            <person name="Martin F.M."/>
        </authorList>
    </citation>
    <scope>NUCLEOTIDE SEQUENCE</scope>
    <source>
        <strain evidence="2">UH-Tt-Lm1</strain>
    </source>
</reference>
<reference evidence="2" key="2">
    <citation type="submission" date="2020-11" db="EMBL/GenBank/DDBJ databases">
        <authorList>
            <consortium name="DOE Joint Genome Institute"/>
            <person name="Kuo A."/>
            <person name="Miyauchi S."/>
            <person name="Kiss E."/>
            <person name="Drula E."/>
            <person name="Kohler A."/>
            <person name="Sanchez-Garcia M."/>
            <person name="Andreopoulos B."/>
            <person name="Barry K.W."/>
            <person name="Bonito G."/>
            <person name="Buee M."/>
            <person name="Carver A."/>
            <person name="Chen C."/>
            <person name="Cichocki N."/>
            <person name="Clum A."/>
            <person name="Culley D."/>
            <person name="Crous P.W."/>
            <person name="Fauchery L."/>
            <person name="Girlanda M."/>
            <person name="Hayes R."/>
            <person name="Keri Z."/>
            <person name="Labutti K."/>
            <person name="Lipzen A."/>
            <person name="Lombard V."/>
            <person name="Magnuson J."/>
            <person name="Maillard F."/>
            <person name="Morin E."/>
            <person name="Murat C."/>
            <person name="Nolan M."/>
            <person name="Ohm R."/>
            <person name="Pangilinan J."/>
            <person name="Pereira M."/>
            <person name="Perotto S."/>
            <person name="Peter M."/>
            <person name="Riley R."/>
            <person name="Sitrit Y."/>
            <person name="Stielow B."/>
            <person name="Szollosi G."/>
            <person name="Zifcakova L."/>
            <person name="Stursova M."/>
            <person name="Spatafora J.W."/>
            <person name="Tedersoo L."/>
            <person name="Vaario L.-M."/>
            <person name="Yamada A."/>
            <person name="Yan M."/>
            <person name="Wang P."/>
            <person name="Xu J."/>
            <person name="Bruns T."/>
            <person name="Baldrian P."/>
            <person name="Vilgalys R."/>
            <person name="Henrissat B."/>
            <person name="Grigoriev I.V."/>
            <person name="Hibbett D."/>
            <person name="Nagy L.G."/>
            <person name="Martin F.M."/>
        </authorList>
    </citation>
    <scope>NUCLEOTIDE SEQUENCE</scope>
    <source>
        <strain evidence="2">UH-Tt-Lm1</strain>
    </source>
</reference>
<evidence type="ECO:0000256" key="1">
    <source>
        <dbReference type="SAM" id="MobiDB-lite"/>
    </source>
</evidence>
<dbReference type="AlphaFoldDB" id="A0A9P6LCJ4"/>
<comment type="caution">
    <text evidence="2">The sequence shown here is derived from an EMBL/GenBank/DDBJ whole genome shotgun (WGS) entry which is preliminary data.</text>
</comment>
<dbReference type="Proteomes" id="UP000736335">
    <property type="component" value="Unassembled WGS sequence"/>
</dbReference>
<feature type="compositionally biased region" description="Basic and acidic residues" evidence="1">
    <location>
        <begin position="165"/>
        <end position="192"/>
    </location>
</feature>
<dbReference type="EMBL" id="WIUZ02000001">
    <property type="protein sequence ID" value="KAF9793470.1"/>
    <property type="molecule type" value="Genomic_DNA"/>
</dbReference>
<name>A0A9P6LCJ4_9AGAM</name>
<feature type="region of interest" description="Disordered" evidence="1">
    <location>
        <begin position="91"/>
        <end position="204"/>
    </location>
</feature>
<feature type="compositionally biased region" description="Polar residues" evidence="1">
    <location>
        <begin position="124"/>
        <end position="138"/>
    </location>
</feature>
<feature type="region of interest" description="Disordered" evidence="1">
    <location>
        <begin position="1"/>
        <end position="62"/>
    </location>
</feature>
<feature type="compositionally biased region" description="Basic and acidic residues" evidence="1">
    <location>
        <begin position="91"/>
        <end position="101"/>
    </location>
</feature>
<organism evidence="2 3">
    <name type="scientific">Thelephora terrestris</name>
    <dbReference type="NCBI Taxonomy" id="56493"/>
    <lineage>
        <taxon>Eukaryota</taxon>
        <taxon>Fungi</taxon>
        <taxon>Dikarya</taxon>
        <taxon>Basidiomycota</taxon>
        <taxon>Agaricomycotina</taxon>
        <taxon>Agaricomycetes</taxon>
        <taxon>Thelephorales</taxon>
        <taxon>Thelephoraceae</taxon>
        <taxon>Thelephora</taxon>
    </lineage>
</organism>
<gene>
    <name evidence="2" type="ORF">BJ322DRAFT_130884</name>
</gene>
<proteinExistence type="predicted"/>
<feature type="compositionally biased region" description="Polar residues" evidence="1">
    <location>
        <begin position="7"/>
        <end position="32"/>
    </location>
</feature>